<feature type="compositionally biased region" description="Basic and acidic residues" evidence="6">
    <location>
        <begin position="405"/>
        <end position="415"/>
    </location>
</feature>
<evidence type="ECO:0000313" key="10">
    <source>
        <dbReference type="Proteomes" id="UP000245629"/>
    </source>
</evidence>
<dbReference type="InterPro" id="IPR020846">
    <property type="entry name" value="MFS_dom"/>
</dbReference>
<dbReference type="Gene3D" id="1.20.1250.20">
    <property type="entry name" value="MFS general substrate transporter like domains"/>
    <property type="match status" value="1"/>
</dbReference>
<dbReference type="RefSeq" id="WP_109330044.1">
    <property type="nucleotide sequence ID" value="NZ_CP029354.1"/>
</dbReference>
<dbReference type="PRINTS" id="PR01035">
    <property type="entry name" value="TCRTETA"/>
</dbReference>
<dbReference type="InterPro" id="IPR011701">
    <property type="entry name" value="MFS"/>
</dbReference>
<gene>
    <name evidence="9" type="ORF">DEW08_18465</name>
</gene>
<evidence type="ECO:0000313" key="9">
    <source>
        <dbReference type="EMBL" id="AWK88114.1"/>
    </source>
</evidence>
<feature type="transmembrane region" description="Helical" evidence="7">
    <location>
        <begin position="42"/>
        <end position="61"/>
    </location>
</feature>
<name>A0A2S2CUB8_9PROT</name>
<dbReference type="PANTHER" id="PTHR23507:SF1">
    <property type="entry name" value="FI18259P1-RELATED"/>
    <property type="match status" value="1"/>
</dbReference>
<dbReference type="PANTHER" id="PTHR23507">
    <property type="entry name" value="ZGC:174356"/>
    <property type="match status" value="1"/>
</dbReference>
<dbReference type="OrthoDB" id="9764259at2"/>
<evidence type="ECO:0000256" key="1">
    <source>
        <dbReference type="ARBA" id="ARBA00004141"/>
    </source>
</evidence>
<reference evidence="10" key="1">
    <citation type="submission" date="2018-05" db="EMBL/GenBank/DDBJ databases">
        <title>Azospirillum thermophila sp. nov., a novel isolated from hot spring.</title>
        <authorList>
            <person name="Zhao Z."/>
        </authorList>
    </citation>
    <scope>NUCLEOTIDE SEQUENCE [LARGE SCALE GENOMIC DNA]</scope>
    <source>
        <strain evidence="10">CFH 70021</strain>
    </source>
</reference>
<dbReference type="AlphaFoldDB" id="A0A2S2CUB8"/>
<dbReference type="KEGG" id="azz:DEW08_18465"/>
<comment type="subcellular location">
    <subcellularLocation>
        <location evidence="2">Cell membrane</location>
    </subcellularLocation>
    <subcellularLocation>
        <location evidence="1">Membrane</location>
        <topology evidence="1">Multi-pass membrane protein</topology>
    </subcellularLocation>
</comment>
<evidence type="ECO:0000256" key="3">
    <source>
        <dbReference type="ARBA" id="ARBA00022692"/>
    </source>
</evidence>
<keyword evidence="4 7" id="KW-1133">Transmembrane helix</keyword>
<feature type="transmembrane region" description="Helical" evidence="7">
    <location>
        <begin position="102"/>
        <end position="119"/>
    </location>
</feature>
<feature type="transmembrane region" description="Helical" evidence="7">
    <location>
        <begin position="338"/>
        <end position="358"/>
    </location>
</feature>
<dbReference type="Pfam" id="PF07690">
    <property type="entry name" value="MFS_1"/>
    <property type="match status" value="2"/>
</dbReference>
<sequence length="415" mass="42203">MDRALAAVLAAVTLDAIGIGIAMPVLPGLLRDLTGRADVATLYGLLLATYGAMQFLFAPLLGSLSDRFGRRPVLLVSLAGAAADYLVITVAPALWVLLLGRILSGITGASATVAAAAIADTTQESERAGRYGLMSACFGLGIIAGPLLGGLLGAVSLRAPFLLAALLHGLGFLLVWAVLPETRRRPAGAAPAAAVRLLPSLPRLGGRAGLGRLVAVFVALQLVGQIPAALWTIYSIDRFGWSAGMVGVSLAVYGLLHLLSQAMLTGPVTRRLGERGALLLGMGTEVLAYGLVALAASGWMVFALTPLLAFGAIAGPALRALTSFRVGEDGQGELQGTLTGLASLAGVAGPVAATALYAATAEHWIGTVWLAGAVLYLLACLLVPPERAARGAGAPVGNFHPAGRPRADGGPDRRG</sequence>
<dbReference type="InterPro" id="IPR036259">
    <property type="entry name" value="MFS_trans_sf"/>
</dbReference>
<feature type="transmembrane region" description="Helical" evidence="7">
    <location>
        <begin position="161"/>
        <end position="179"/>
    </location>
</feature>
<dbReference type="Proteomes" id="UP000245629">
    <property type="component" value="Chromosome 3"/>
</dbReference>
<feature type="region of interest" description="Disordered" evidence="6">
    <location>
        <begin position="393"/>
        <end position="415"/>
    </location>
</feature>
<evidence type="ECO:0000256" key="2">
    <source>
        <dbReference type="ARBA" id="ARBA00004236"/>
    </source>
</evidence>
<keyword evidence="10" id="KW-1185">Reference proteome</keyword>
<evidence type="ECO:0000256" key="7">
    <source>
        <dbReference type="SAM" id="Phobius"/>
    </source>
</evidence>
<feature type="transmembrane region" description="Helical" evidence="7">
    <location>
        <begin position="307"/>
        <end position="326"/>
    </location>
</feature>
<feature type="transmembrane region" description="Helical" evidence="7">
    <location>
        <begin position="364"/>
        <end position="383"/>
    </location>
</feature>
<keyword evidence="5 7" id="KW-0472">Membrane</keyword>
<feature type="transmembrane region" description="Helical" evidence="7">
    <location>
        <begin position="131"/>
        <end position="155"/>
    </location>
</feature>
<dbReference type="SUPFAM" id="SSF103473">
    <property type="entry name" value="MFS general substrate transporter"/>
    <property type="match status" value="1"/>
</dbReference>
<dbReference type="InterPro" id="IPR001958">
    <property type="entry name" value="Tet-R_TetA/multi-R_MdtG-like"/>
</dbReference>
<feature type="domain" description="Major facilitator superfamily (MFS) profile" evidence="8">
    <location>
        <begin position="4"/>
        <end position="388"/>
    </location>
</feature>
<organism evidence="9 10">
    <name type="scientific">Azospirillum thermophilum</name>
    <dbReference type="NCBI Taxonomy" id="2202148"/>
    <lineage>
        <taxon>Bacteria</taxon>
        <taxon>Pseudomonadati</taxon>
        <taxon>Pseudomonadota</taxon>
        <taxon>Alphaproteobacteria</taxon>
        <taxon>Rhodospirillales</taxon>
        <taxon>Azospirillaceae</taxon>
        <taxon>Azospirillum</taxon>
    </lineage>
</organism>
<evidence type="ECO:0000259" key="8">
    <source>
        <dbReference type="PROSITE" id="PS50850"/>
    </source>
</evidence>
<evidence type="ECO:0000256" key="6">
    <source>
        <dbReference type="SAM" id="MobiDB-lite"/>
    </source>
</evidence>
<feature type="transmembrane region" description="Helical" evidence="7">
    <location>
        <begin position="213"/>
        <end position="233"/>
    </location>
</feature>
<dbReference type="EMBL" id="CP029354">
    <property type="protein sequence ID" value="AWK88114.1"/>
    <property type="molecule type" value="Genomic_DNA"/>
</dbReference>
<feature type="transmembrane region" description="Helical" evidence="7">
    <location>
        <begin position="277"/>
        <end position="301"/>
    </location>
</feature>
<evidence type="ECO:0000256" key="5">
    <source>
        <dbReference type="ARBA" id="ARBA00023136"/>
    </source>
</evidence>
<proteinExistence type="predicted"/>
<dbReference type="GO" id="GO:0022857">
    <property type="term" value="F:transmembrane transporter activity"/>
    <property type="evidence" value="ECO:0007669"/>
    <property type="project" value="InterPro"/>
</dbReference>
<keyword evidence="3 7" id="KW-0812">Transmembrane</keyword>
<accession>A0A2S2CUB8</accession>
<dbReference type="GO" id="GO:0016020">
    <property type="term" value="C:membrane"/>
    <property type="evidence" value="ECO:0007669"/>
    <property type="project" value="UniProtKB-SubCell"/>
</dbReference>
<dbReference type="PROSITE" id="PS50850">
    <property type="entry name" value="MFS"/>
    <property type="match status" value="1"/>
</dbReference>
<feature type="transmembrane region" description="Helical" evidence="7">
    <location>
        <begin position="73"/>
        <end position="96"/>
    </location>
</feature>
<evidence type="ECO:0000256" key="4">
    <source>
        <dbReference type="ARBA" id="ARBA00022989"/>
    </source>
</evidence>
<feature type="transmembrane region" description="Helical" evidence="7">
    <location>
        <begin position="239"/>
        <end position="256"/>
    </location>
</feature>
<protein>
    <recommendedName>
        <fullName evidence="8">Major facilitator superfamily (MFS) profile domain-containing protein</fullName>
    </recommendedName>
</protein>